<name>A0AAD9YV01_COLKA</name>
<dbReference type="EMBL" id="VYYT01000031">
    <property type="protein sequence ID" value="KAK2776074.1"/>
    <property type="molecule type" value="Genomic_DNA"/>
</dbReference>
<organism evidence="2 3">
    <name type="scientific">Colletotrichum kahawae</name>
    <name type="common">Coffee berry disease fungus</name>
    <dbReference type="NCBI Taxonomy" id="34407"/>
    <lineage>
        <taxon>Eukaryota</taxon>
        <taxon>Fungi</taxon>
        <taxon>Dikarya</taxon>
        <taxon>Ascomycota</taxon>
        <taxon>Pezizomycotina</taxon>
        <taxon>Sordariomycetes</taxon>
        <taxon>Hypocreomycetidae</taxon>
        <taxon>Glomerellales</taxon>
        <taxon>Glomerellaceae</taxon>
        <taxon>Colletotrichum</taxon>
        <taxon>Colletotrichum gloeosporioides species complex</taxon>
    </lineage>
</organism>
<comment type="caution">
    <text evidence="2">The sequence shown here is derived from an EMBL/GenBank/DDBJ whole genome shotgun (WGS) entry which is preliminary data.</text>
</comment>
<gene>
    <name evidence="2" type="ORF">CKAH01_12598</name>
</gene>
<sequence>MNKSSSNAPVVALHDPGLPRAAPCHCVTRDPCSTQITHVNYSITTSRPLNSISIHPSLIRGPVHLHDSHSTAISKGSNLFLLPQPTPSHAEAKRNPPQESPENNALPTAGPDKAQQAQR</sequence>
<dbReference type="Proteomes" id="UP001281614">
    <property type="component" value="Unassembled WGS sequence"/>
</dbReference>
<evidence type="ECO:0000313" key="2">
    <source>
        <dbReference type="EMBL" id="KAK2776074.1"/>
    </source>
</evidence>
<dbReference type="AlphaFoldDB" id="A0AAD9YV01"/>
<evidence type="ECO:0000313" key="3">
    <source>
        <dbReference type="Proteomes" id="UP001281614"/>
    </source>
</evidence>
<reference evidence="2" key="1">
    <citation type="submission" date="2023-02" db="EMBL/GenBank/DDBJ databases">
        <title>Colletotrichum kahawae CIFC_Que2 genome sequencing and assembly.</title>
        <authorList>
            <person name="Baroncelli R."/>
        </authorList>
    </citation>
    <scope>NUCLEOTIDE SEQUENCE</scope>
    <source>
        <strain evidence="2">CIFC_Que2</strain>
    </source>
</reference>
<evidence type="ECO:0000256" key="1">
    <source>
        <dbReference type="SAM" id="MobiDB-lite"/>
    </source>
</evidence>
<keyword evidence="3" id="KW-1185">Reference proteome</keyword>
<protein>
    <submittedName>
        <fullName evidence="2">Uncharacterized protein</fullName>
    </submittedName>
</protein>
<proteinExistence type="predicted"/>
<feature type="region of interest" description="Disordered" evidence="1">
    <location>
        <begin position="76"/>
        <end position="119"/>
    </location>
</feature>
<accession>A0AAD9YV01</accession>